<feature type="domain" description="RRM" evidence="4">
    <location>
        <begin position="107"/>
        <end position="184"/>
    </location>
</feature>
<dbReference type="PANTHER" id="PTHR48032:SF16">
    <property type="entry name" value="RNA-BINDING (RRM_RBD_RNP MOTIFS) FAMILY PROTEIN"/>
    <property type="match status" value="1"/>
</dbReference>
<dbReference type="PANTHER" id="PTHR48032">
    <property type="entry name" value="RNA-BINDING PROTEIN MUSASHI HOMOLOG RBP6"/>
    <property type="match status" value="1"/>
</dbReference>
<evidence type="ECO:0000256" key="2">
    <source>
        <dbReference type="ARBA" id="ARBA00022884"/>
    </source>
</evidence>
<evidence type="ECO:0000313" key="6">
    <source>
        <dbReference type="Proteomes" id="UP000541444"/>
    </source>
</evidence>
<dbReference type="CDD" id="cd12330">
    <property type="entry name" value="RRM2_Hrp1p"/>
    <property type="match status" value="1"/>
</dbReference>
<dbReference type="GO" id="GO:0006417">
    <property type="term" value="P:regulation of translation"/>
    <property type="evidence" value="ECO:0007669"/>
    <property type="project" value="TreeGrafter"/>
</dbReference>
<dbReference type="PROSITE" id="PS50102">
    <property type="entry name" value="RRM"/>
    <property type="match status" value="2"/>
</dbReference>
<keyword evidence="2 3" id="KW-0694">RNA-binding</keyword>
<sequence>METDRGKLFIGGISWDTNEERLKEYFENYGEVVEAVIMKDRTTGRARGFGFVIYADPAIAERVLMDKHVIDGRTVEAKKAVPREDQHILNRSSITSIQGSPGPARTKKIFVGGLASTVTESDFKMYFDQFGMITDVVVMYDHNTQRPRGFGFITFDSEEAVEKVLLKTFHELNGKMVEVKRAVPKELSPGPSRSLLGGYNNYGLTRVNNFINGYTHGFNPTSVGGFGVRMDGRYSQSPISRNGLSPFSPSPYGMGVNFETGLSPSYGIGRGLNPYYNGSPNRYGSPVGFGVGSNGGTGSLLSPNTRSVWGNGGLDYAANSASSNGYMSSGNGNIGGNGFGNIGANWASSPISPQSANLRFGSGDSSYGLGRGGYGRSSSISGIGSMASYGALNSGRDGAYGDFSGGGSVYGDTTWRSASSELDLSTSLGYGFLDATSDAIPTKNSAGYVGGYTVSDRQSNRGVITVAFRTGNWI</sequence>
<dbReference type="AlphaFoldDB" id="A0A7J7N3Y3"/>
<protein>
    <recommendedName>
        <fullName evidence="4">RRM domain-containing protein</fullName>
    </recommendedName>
</protein>
<evidence type="ECO:0000313" key="5">
    <source>
        <dbReference type="EMBL" id="KAF6161909.1"/>
    </source>
</evidence>
<keyword evidence="6" id="KW-1185">Reference proteome</keyword>
<dbReference type="SMART" id="SM00360">
    <property type="entry name" value="RRM"/>
    <property type="match status" value="2"/>
</dbReference>
<name>A0A7J7N3Y3_9MAGN</name>
<dbReference type="InterPro" id="IPR035979">
    <property type="entry name" value="RBD_domain_sf"/>
</dbReference>
<dbReference type="OrthoDB" id="1875751at2759"/>
<dbReference type="InterPro" id="IPR012677">
    <property type="entry name" value="Nucleotide-bd_a/b_plait_sf"/>
</dbReference>
<feature type="domain" description="RRM" evidence="4">
    <location>
        <begin position="6"/>
        <end position="82"/>
    </location>
</feature>
<dbReference type="Gene3D" id="3.30.70.330">
    <property type="match status" value="2"/>
</dbReference>
<dbReference type="GO" id="GO:0003729">
    <property type="term" value="F:mRNA binding"/>
    <property type="evidence" value="ECO:0007669"/>
    <property type="project" value="TreeGrafter"/>
</dbReference>
<dbReference type="SUPFAM" id="SSF54928">
    <property type="entry name" value="RNA-binding domain, RBD"/>
    <property type="match status" value="2"/>
</dbReference>
<organism evidence="5 6">
    <name type="scientific">Kingdonia uniflora</name>
    <dbReference type="NCBI Taxonomy" id="39325"/>
    <lineage>
        <taxon>Eukaryota</taxon>
        <taxon>Viridiplantae</taxon>
        <taxon>Streptophyta</taxon>
        <taxon>Embryophyta</taxon>
        <taxon>Tracheophyta</taxon>
        <taxon>Spermatophyta</taxon>
        <taxon>Magnoliopsida</taxon>
        <taxon>Ranunculales</taxon>
        <taxon>Circaeasteraceae</taxon>
        <taxon>Kingdonia</taxon>
    </lineage>
</organism>
<proteinExistence type="predicted"/>
<dbReference type="CDD" id="cd12325">
    <property type="entry name" value="RRM1_hnRNPA_hnRNPD_like"/>
    <property type="match status" value="1"/>
</dbReference>
<dbReference type="EMBL" id="JACGCM010001069">
    <property type="protein sequence ID" value="KAF6161909.1"/>
    <property type="molecule type" value="Genomic_DNA"/>
</dbReference>
<evidence type="ECO:0000256" key="3">
    <source>
        <dbReference type="PROSITE-ProRule" id="PRU00176"/>
    </source>
</evidence>
<gene>
    <name evidence="5" type="ORF">GIB67_014111</name>
</gene>
<dbReference type="FunFam" id="3.30.70.330:FF:000102">
    <property type="entry name" value="Heterogeneous nuclear ribonucleoprotein 1"/>
    <property type="match status" value="1"/>
</dbReference>
<accession>A0A7J7N3Y3</accession>
<reference evidence="5 6" key="1">
    <citation type="journal article" date="2020" name="IScience">
        <title>Genome Sequencing of the Endangered Kingdonia uniflora (Circaeasteraceae, Ranunculales) Reveals Potential Mechanisms of Evolutionary Specialization.</title>
        <authorList>
            <person name="Sun Y."/>
            <person name="Deng T."/>
            <person name="Zhang A."/>
            <person name="Moore M.J."/>
            <person name="Landis J.B."/>
            <person name="Lin N."/>
            <person name="Zhang H."/>
            <person name="Zhang X."/>
            <person name="Huang J."/>
            <person name="Zhang X."/>
            <person name="Sun H."/>
            <person name="Wang H."/>
        </authorList>
    </citation>
    <scope>NUCLEOTIDE SEQUENCE [LARGE SCALE GENOMIC DNA]</scope>
    <source>
        <strain evidence="5">TB1705</strain>
        <tissue evidence="5">Leaf</tissue>
    </source>
</reference>
<dbReference type="Proteomes" id="UP000541444">
    <property type="component" value="Unassembled WGS sequence"/>
</dbReference>
<keyword evidence="1" id="KW-0677">Repeat</keyword>
<dbReference type="InterPro" id="IPR000504">
    <property type="entry name" value="RRM_dom"/>
</dbReference>
<comment type="caution">
    <text evidence="5">The sequence shown here is derived from an EMBL/GenBank/DDBJ whole genome shotgun (WGS) entry which is preliminary data.</text>
</comment>
<dbReference type="FunFam" id="3.30.70.330:FF:000051">
    <property type="entry name" value="Heterogeneous nuclear ribonucleoprotein 1"/>
    <property type="match status" value="1"/>
</dbReference>
<dbReference type="Pfam" id="PF00076">
    <property type="entry name" value="RRM_1"/>
    <property type="match status" value="2"/>
</dbReference>
<evidence type="ECO:0000259" key="4">
    <source>
        <dbReference type="PROSITE" id="PS50102"/>
    </source>
</evidence>
<evidence type="ECO:0000256" key="1">
    <source>
        <dbReference type="ARBA" id="ARBA00022737"/>
    </source>
</evidence>